<protein>
    <recommendedName>
        <fullName evidence="7">Bifunctional glutamine synthetase adenylyltransferase/adenylyl-removing enzyme</fullName>
    </recommendedName>
    <alternativeName>
        <fullName evidence="7">ATP:glutamine synthetase adenylyltransferase</fullName>
    </alternativeName>
    <alternativeName>
        <fullName evidence="7">ATase</fullName>
    </alternativeName>
    <domain>
        <recommendedName>
            <fullName evidence="7">Glutamine synthetase adenylyl-L-tyrosine phosphorylase</fullName>
            <ecNumber evidence="7">2.7.7.89</ecNumber>
        </recommendedName>
        <alternativeName>
            <fullName evidence="7">Adenylyl removase</fullName>
            <shortName evidence="7">AR</shortName>
            <shortName evidence="7">AT-N</shortName>
        </alternativeName>
    </domain>
    <domain>
        <recommendedName>
            <fullName evidence="7">Glutamine synthetase adenylyl transferase</fullName>
            <ecNumber evidence="7">2.7.7.42</ecNumber>
        </recommendedName>
        <alternativeName>
            <fullName evidence="7">Adenylyl transferase</fullName>
            <shortName evidence="7">AT</shortName>
            <shortName evidence="7">AT-C</shortName>
        </alternativeName>
    </domain>
</protein>
<evidence type="ECO:0000313" key="10">
    <source>
        <dbReference type="EMBL" id="MVX56919.1"/>
    </source>
</evidence>
<keyword evidence="2 7" id="KW-0548">Nucleotidyltransferase</keyword>
<dbReference type="OrthoDB" id="9759366at2"/>
<comment type="catalytic activity">
    <reaction evidence="7">
        <text>[glutamine synthetase]-L-tyrosine + ATP = [glutamine synthetase]-O(4)-(5'-adenylyl)-L-tyrosine + diphosphate</text>
        <dbReference type="Rhea" id="RHEA:18589"/>
        <dbReference type="Rhea" id="RHEA-COMP:10660"/>
        <dbReference type="Rhea" id="RHEA-COMP:10661"/>
        <dbReference type="ChEBI" id="CHEBI:30616"/>
        <dbReference type="ChEBI" id="CHEBI:33019"/>
        <dbReference type="ChEBI" id="CHEBI:46858"/>
        <dbReference type="ChEBI" id="CHEBI:83624"/>
        <dbReference type="EC" id="2.7.7.42"/>
    </reaction>
</comment>
<dbReference type="Gene3D" id="1.20.120.1510">
    <property type="match status" value="1"/>
</dbReference>
<feature type="domain" description="Glutamate-ammonia ligase adenylyltransferase repeated" evidence="8">
    <location>
        <begin position="25"/>
        <end position="261"/>
    </location>
</feature>
<dbReference type="Proteomes" id="UP000472580">
    <property type="component" value="Unassembled WGS sequence"/>
</dbReference>
<dbReference type="GO" id="GO:0005524">
    <property type="term" value="F:ATP binding"/>
    <property type="evidence" value="ECO:0007669"/>
    <property type="project" value="UniProtKB-UniRule"/>
</dbReference>
<dbReference type="HAMAP" id="MF_00802">
    <property type="entry name" value="GlnE"/>
    <property type="match status" value="1"/>
</dbReference>
<dbReference type="InterPro" id="IPR005190">
    <property type="entry name" value="GlnE_rpt_dom"/>
</dbReference>
<keyword evidence="10" id="KW-0436">Ligase</keyword>
<gene>
    <name evidence="7 10" type="primary">glnE</name>
    <name evidence="10" type="ORF">E5987_06820</name>
</gene>
<dbReference type="EC" id="2.7.7.42" evidence="7"/>
<feature type="domain" description="PII-uridylyltransferase/Glutamine-synthetase adenylyltransferase" evidence="9">
    <location>
        <begin position="842"/>
        <end position="916"/>
    </location>
</feature>
<evidence type="ECO:0000256" key="7">
    <source>
        <dbReference type="HAMAP-Rule" id="MF_00802"/>
    </source>
</evidence>
<comment type="catalytic activity">
    <reaction evidence="7">
        <text>[glutamine synthetase]-O(4)-(5'-adenylyl)-L-tyrosine + phosphate = [glutamine synthetase]-L-tyrosine + ADP</text>
        <dbReference type="Rhea" id="RHEA:43716"/>
        <dbReference type="Rhea" id="RHEA-COMP:10660"/>
        <dbReference type="Rhea" id="RHEA-COMP:10661"/>
        <dbReference type="ChEBI" id="CHEBI:43474"/>
        <dbReference type="ChEBI" id="CHEBI:46858"/>
        <dbReference type="ChEBI" id="CHEBI:83624"/>
        <dbReference type="ChEBI" id="CHEBI:456216"/>
        <dbReference type="EC" id="2.7.7.89"/>
    </reaction>
</comment>
<dbReference type="GO" id="GO:0000820">
    <property type="term" value="P:regulation of glutamine family amino acid metabolic process"/>
    <property type="evidence" value="ECO:0007669"/>
    <property type="project" value="UniProtKB-UniRule"/>
</dbReference>
<evidence type="ECO:0000259" key="8">
    <source>
        <dbReference type="Pfam" id="PF03710"/>
    </source>
</evidence>
<comment type="cofactor">
    <cofactor evidence="7">
        <name>Mg(2+)</name>
        <dbReference type="ChEBI" id="CHEBI:18420"/>
    </cofactor>
</comment>
<accession>A0A6L6YJI8</accession>
<evidence type="ECO:0000256" key="1">
    <source>
        <dbReference type="ARBA" id="ARBA00022679"/>
    </source>
</evidence>
<dbReference type="AlphaFoldDB" id="A0A6L6YJI8"/>
<feature type="domain" description="Glutamate-ammonia ligase adenylyltransferase repeated" evidence="8">
    <location>
        <begin position="563"/>
        <end position="806"/>
    </location>
</feature>
<keyword evidence="4 7" id="KW-0067">ATP-binding</keyword>
<dbReference type="RefSeq" id="WP_160335351.1">
    <property type="nucleotide sequence ID" value="NZ_WSRP01000018.1"/>
</dbReference>
<dbReference type="GO" id="GO:0047388">
    <property type="term" value="F:[glutamine synthetase]-adenylyl-L-tyrosine phosphorylase activity"/>
    <property type="evidence" value="ECO:0007669"/>
    <property type="project" value="UniProtKB-EC"/>
</dbReference>
<dbReference type="InterPro" id="IPR013546">
    <property type="entry name" value="PII_UdlTrfase/GS_AdlTrfase"/>
</dbReference>
<dbReference type="EC" id="2.7.7.89" evidence="7"/>
<dbReference type="GO" id="GO:0000287">
    <property type="term" value="F:magnesium ion binding"/>
    <property type="evidence" value="ECO:0007669"/>
    <property type="project" value="UniProtKB-UniRule"/>
</dbReference>
<dbReference type="PANTHER" id="PTHR30621:SF0">
    <property type="entry name" value="BIFUNCTIONAL GLUTAMINE SYNTHETASE ADENYLYLTRANSFERASE_ADENYLYL-REMOVING ENZYME"/>
    <property type="match status" value="1"/>
</dbReference>
<organism evidence="10 11">
    <name type="scientific">Parasutterella muris</name>
    <dbReference type="NCBI Taxonomy" id="2565572"/>
    <lineage>
        <taxon>Bacteria</taxon>
        <taxon>Pseudomonadati</taxon>
        <taxon>Pseudomonadota</taxon>
        <taxon>Betaproteobacteria</taxon>
        <taxon>Burkholderiales</taxon>
        <taxon>Sutterellaceae</taxon>
        <taxon>Parasutterella</taxon>
    </lineage>
</organism>
<dbReference type="SUPFAM" id="SSF81593">
    <property type="entry name" value="Nucleotidyltransferase substrate binding subunit/domain"/>
    <property type="match status" value="2"/>
</dbReference>
<comment type="function">
    <text evidence="7">Involved in the regulation of glutamine synthetase GlnA, a key enzyme in the process to assimilate ammonia. When cellular nitrogen levels are high, the C-terminal adenylyl transferase (AT) inactivates GlnA by covalent transfer of an adenylyl group from ATP to specific tyrosine residue of GlnA, thus reducing its activity. Conversely, when nitrogen levels are low, the N-terminal adenylyl removase (AR) activates GlnA by removing the adenylyl group by phosphorolysis, increasing its activity. The regulatory region of GlnE binds the signal transduction protein PII (GlnB) which indicates the nitrogen status of the cell.</text>
</comment>
<reference evidence="10 11" key="1">
    <citation type="submission" date="2019-12" db="EMBL/GenBank/DDBJ databases">
        <title>Microbes associate with the intestines of laboratory mice.</title>
        <authorList>
            <person name="Navarre W."/>
            <person name="Wong E."/>
        </authorList>
    </citation>
    <scope>NUCLEOTIDE SEQUENCE [LARGE SCALE GENOMIC DNA]</scope>
    <source>
        <strain evidence="10 11">NM82_D38</strain>
    </source>
</reference>
<dbReference type="Gene3D" id="1.20.120.330">
    <property type="entry name" value="Nucleotidyltransferases domain 2"/>
    <property type="match status" value="2"/>
</dbReference>
<dbReference type="Pfam" id="PF08335">
    <property type="entry name" value="GlnD_UR_UTase"/>
    <property type="match status" value="2"/>
</dbReference>
<dbReference type="Pfam" id="PF03710">
    <property type="entry name" value="GlnE"/>
    <property type="match status" value="2"/>
</dbReference>
<keyword evidence="6 7" id="KW-0511">Multifunctional enzyme</keyword>
<keyword evidence="1 7" id="KW-0808">Transferase</keyword>
<feature type="region of interest" description="Adenylyl removase" evidence="7">
    <location>
        <begin position="1"/>
        <end position="444"/>
    </location>
</feature>
<comment type="similarity">
    <text evidence="7">Belongs to the GlnE family.</text>
</comment>
<dbReference type="InterPro" id="IPR023057">
    <property type="entry name" value="GlnE"/>
</dbReference>
<dbReference type="GO" id="GO:0016874">
    <property type="term" value="F:ligase activity"/>
    <property type="evidence" value="ECO:0007669"/>
    <property type="project" value="UniProtKB-KW"/>
</dbReference>
<dbReference type="SUPFAM" id="SSF81301">
    <property type="entry name" value="Nucleotidyltransferase"/>
    <property type="match status" value="2"/>
</dbReference>
<dbReference type="CDD" id="cd05401">
    <property type="entry name" value="NT_GlnE_GlnD_like"/>
    <property type="match status" value="2"/>
</dbReference>
<dbReference type="InterPro" id="IPR043519">
    <property type="entry name" value="NT_sf"/>
</dbReference>
<keyword evidence="3 7" id="KW-0547">Nucleotide-binding</keyword>
<dbReference type="GO" id="GO:0008882">
    <property type="term" value="F:[glutamate-ammonia-ligase] adenylyltransferase activity"/>
    <property type="evidence" value="ECO:0007669"/>
    <property type="project" value="UniProtKB-UniRule"/>
</dbReference>
<name>A0A6L6YJI8_9BURK</name>
<feature type="domain" description="PII-uridylyltransferase/Glutamine-synthetase adenylyltransferase" evidence="9">
    <location>
        <begin position="303"/>
        <end position="420"/>
    </location>
</feature>
<evidence type="ECO:0000313" key="11">
    <source>
        <dbReference type="Proteomes" id="UP000472580"/>
    </source>
</evidence>
<evidence type="ECO:0000256" key="2">
    <source>
        <dbReference type="ARBA" id="ARBA00022695"/>
    </source>
</evidence>
<feature type="region of interest" description="Adenylyl transferase" evidence="7">
    <location>
        <begin position="449"/>
        <end position="959"/>
    </location>
</feature>
<dbReference type="EMBL" id="WSRP01000018">
    <property type="protein sequence ID" value="MVX56919.1"/>
    <property type="molecule type" value="Genomic_DNA"/>
</dbReference>
<dbReference type="NCBIfam" id="NF008292">
    <property type="entry name" value="PRK11072.1"/>
    <property type="match status" value="1"/>
</dbReference>
<dbReference type="GO" id="GO:0005829">
    <property type="term" value="C:cytosol"/>
    <property type="evidence" value="ECO:0007669"/>
    <property type="project" value="TreeGrafter"/>
</dbReference>
<evidence type="ECO:0000259" key="9">
    <source>
        <dbReference type="Pfam" id="PF08335"/>
    </source>
</evidence>
<dbReference type="Gene3D" id="3.30.460.10">
    <property type="entry name" value="Beta Polymerase, domain 2"/>
    <property type="match status" value="2"/>
</dbReference>
<dbReference type="PANTHER" id="PTHR30621">
    <property type="entry name" value="GLUTAMINE SYNTHETASE ADENYLYLTRANSFERASE"/>
    <property type="match status" value="1"/>
</dbReference>
<keyword evidence="11" id="KW-1185">Reference proteome</keyword>
<proteinExistence type="inferred from homology"/>
<sequence length="959" mass="108408">MTANQSQSALSPHSSRIGIEEVPKLSQFVKRSLQALFSDAASAEAAEFLKQLTLETWNKEKMYERLASADTPETLASGVRRLRREVLLTLAAKDMTGAADFEEVVSAMTALAEAVVDRTVSVHAKELAKRFGVPHSPLGVPQDLLVVGMGKLGGAELNVSSDIDLIFFYDEDGECRATEQFPSARKIISNKEFYERLAKKIIPAISELTWEGFAFRVDMRLRPNGDSGPIVGSSEMLEEYLMMQGREWERFAWLKGRIVNGPVFASQEEFDIQKKNLWDIVRPFVYRKYLDFGAISSLTDLHAKIRLAAQKREASALTEGRNIKLGRGGIREIEFIAQTFQVIRGGRNPFLRERSTLKALSALASEGVLAPEKAKRLSEIYVFLRNVEHALQYENDQQTQLLPEDEAQQAKIARMLGLKRGELLSCLSESSEYVAARFDEIFQTKAEAVSEDWPLGWESGSVQVLPAVADLLRRKGFADCEGLAGAVLNLMSLRPLRLINAGARDRMILLVKKTLDKLGALELKEDALISKDLLLERYLHFLEVIAGRPTYVSLLLQYPSAAERLIHVLGAGKWAAEYLNRHPLLLDELWDERLSQIDDYTPVDFSGYIERTRARLADIEEDDQETRMNLIREVHHARLFRLFLADLAGRLTVERLADQLSALADATLELAMEESWKTVPGRHLERPNFAVIAYGKLGGKELAYASDLDLVFIYEDDAPEAEKIYVRFARRLINWLTVTTSSGTLFDVDLRLRPNGESGMLVSSLESFKKYERNDDGTGAWLWEHQALTRARFSAGDPAIGAEFEKLREEILRRDRDPSVTAEEVLKMRERMHEGHVNKTDLFDLKHDAGGMVDVEFIVQYLVLRYAAEYPQLVNNFGNIKLLEMSAEAGLIPKEDALETVKIYRRYRKVQHEFRLNSPSLPVRRPAQEYEQDVERVKSLWQTVFGDRAASEISGTTEG</sequence>
<evidence type="ECO:0000256" key="3">
    <source>
        <dbReference type="ARBA" id="ARBA00022741"/>
    </source>
</evidence>
<comment type="caution">
    <text evidence="10">The sequence shown here is derived from an EMBL/GenBank/DDBJ whole genome shotgun (WGS) entry which is preliminary data.</text>
</comment>
<evidence type="ECO:0000256" key="6">
    <source>
        <dbReference type="ARBA" id="ARBA00023268"/>
    </source>
</evidence>
<keyword evidence="5 7" id="KW-0460">Magnesium</keyword>
<evidence type="ECO:0000256" key="5">
    <source>
        <dbReference type="ARBA" id="ARBA00022842"/>
    </source>
</evidence>
<evidence type="ECO:0000256" key="4">
    <source>
        <dbReference type="ARBA" id="ARBA00022840"/>
    </source>
</evidence>